<dbReference type="InParanoid" id="B4CTU8"/>
<dbReference type="Proteomes" id="UP000005824">
    <property type="component" value="Unassembled WGS sequence"/>
</dbReference>
<dbReference type="AlphaFoldDB" id="B4CTU8"/>
<accession>B4CTU8</accession>
<evidence type="ECO:0000313" key="2">
    <source>
        <dbReference type="Proteomes" id="UP000005824"/>
    </source>
</evidence>
<dbReference type="eggNOG" id="ENOG5032SEZ">
    <property type="taxonomic scope" value="Bacteria"/>
</dbReference>
<name>B4CTU8_9BACT</name>
<keyword evidence="2" id="KW-1185">Reference proteome</keyword>
<comment type="caution">
    <text evidence="1">The sequence shown here is derived from an EMBL/GenBank/DDBJ whole genome shotgun (WGS) entry which is preliminary data.</text>
</comment>
<dbReference type="EMBL" id="ABVL01000001">
    <property type="protein sequence ID" value="EDY21986.1"/>
    <property type="molecule type" value="Genomic_DNA"/>
</dbReference>
<sequence>MWILWGCFLFPVFAAVLIPAYYIEEKTRGKMQWERYEMEAKGRGVKLDFIDFIPPKVPEAENFASMPVFEACAHAVDSGQSAPNPFELPKPTIGGIPKNSDSNKQKPVDLVAWQKYFVETKILPAAGDNVAADVLKALDTFADPLSQLREAGHRPHCRFPIHWEKGPGAELPQFEVLRAAAKLYALRLNAHLAIGDHAAACADFHDAMALVRVIRREPSMIAGLVRSATTVLMQNAVWDGLAEHRWTDADLRAIDADLVHLDWLDDELFSMASERAACNEVADIVIRRPHELDNLSKENDAEMKRFLSVYPTGWFYFSKLRMNRLFDEMAARVDPAGHRFHGDRKITHSAPSIVDPLERIRYMLFVVLTSVYEDGEAHFVHAAAMTDETRLACALERFRQARGEFPQTLGELTPQFIDRVPADVVNGEPYHYRLTDDGSFVLYSVGTNLRDDGGVIDPGLKWSKQLDWVWRYPAK</sequence>
<reference evidence="1 2" key="1">
    <citation type="journal article" date="2011" name="J. Bacteriol.">
        <title>Genome sequence of Chthoniobacter flavus Ellin428, an aerobic heterotrophic soil bacterium.</title>
        <authorList>
            <person name="Kant R."/>
            <person name="van Passel M.W."/>
            <person name="Palva A."/>
            <person name="Lucas S."/>
            <person name="Lapidus A."/>
            <person name="Glavina Del Rio T."/>
            <person name="Dalin E."/>
            <person name="Tice H."/>
            <person name="Bruce D."/>
            <person name="Goodwin L."/>
            <person name="Pitluck S."/>
            <person name="Larimer F.W."/>
            <person name="Land M.L."/>
            <person name="Hauser L."/>
            <person name="Sangwan P."/>
            <person name="de Vos W.M."/>
            <person name="Janssen P.H."/>
            <person name="Smidt H."/>
        </authorList>
    </citation>
    <scope>NUCLEOTIDE SEQUENCE [LARGE SCALE GENOMIC DNA]</scope>
    <source>
        <strain evidence="1 2">Ellin428</strain>
    </source>
</reference>
<evidence type="ECO:0000313" key="1">
    <source>
        <dbReference type="EMBL" id="EDY21986.1"/>
    </source>
</evidence>
<proteinExistence type="predicted"/>
<evidence type="ECO:0008006" key="3">
    <source>
        <dbReference type="Google" id="ProtNLM"/>
    </source>
</evidence>
<organism evidence="1 2">
    <name type="scientific">Chthoniobacter flavus Ellin428</name>
    <dbReference type="NCBI Taxonomy" id="497964"/>
    <lineage>
        <taxon>Bacteria</taxon>
        <taxon>Pseudomonadati</taxon>
        <taxon>Verrucomicrobiota</taxon>
        <taxon>Spartobacteria</taxon>
        <taxon>Chthoniobacterales</taxon>
        <taxon>Chthoniobacteraceae</taxon>
        <taxon>Chthoniobacter</taxon>
    </lineage>
</organism>
<dbReference type="STRING" id="497964.CfE428DRAFT_0111"/>
<gene>
    <name evidence="1" type="ORF">CfE428DRAFT_0111</name>
</gene>
<protein>
    <recommendedName>
        <fullName evidence="3">Type II secretion system protein GspG C-terminal domain-containing protein</fullName>
    </recommendedName>
</protein>